<accession>W0PC91</accession>
<dbReference type="eggNOG" id="COG1296">
    <property type="taxonomic scope" value="Bacteria"/>
</dbReference>
<feature type="transmembrane region" description="Helical" evidence="8">
    <location>
        <begin position="68"/>
        <end position="90"/>
    </location>
</feature>
<dbReference type="PATRIC" id="fig|1247726.3.peg.1095"/>
<dbReference type="GO" id="GO:0005886">
    <property type="term" value="C:plasma membrane"/>
    <property type="evidence" value="ECO:0007669"/>
    <property type="project" value="UniProtKB-SubCell"/>
</dbReference>
<feature type="transmembrane region" description="Helical" evidence="8">
    <location>
        <begin position="43"/>
        <end position="62"/>
    </location>
</feature>
<keyword evidence="4" id="KW-1003">Cell membrane</keyword>
<feature type="transmembrane region" description="Helical" evidence="8">
    <location>
        <begin position="128"/>
        <end position="153"/>
    </location>
</feature>
<keyword evidence="7 8" id="KW-0472">Membrane</keyword>
<dbReference type="HOGENOM" id="CLU_065777_3_1_4"/>
<feature type="transmembrane region" description="Helical" evidence="8">
    <location>
        <begin position="190"/>
        <end position="220"/>
    </location>
</feature>
<gene>
    <name evidence="9" type="ORF">MIM_c10040</name>
</gene>
<keyword evidence="6 8" id="KW-1133">Transmembrane helix</keyword>
<protein>
    <submittedName>
        <fullName evidence="9">Putative branched-chain amino acid transport protein, AzlC family</fullName>
    </submittedName>
</protein>
<comment type="similarity">
    <text evidence="2">Belongs to the AzlC family.</text>
</comment>
<dbReference type="AlphaFoldDB" id="W0PC91"/>
<dbReference type="EMBL" id="CP003915">
    <property type="protein sequence ID" value="AHG63102.1"/>
    <property type="molecule type" value="Genomic_DNA"/>
</dbReference>
<evidence type="ECO:0000313" key="9">
    <source>
        <dbReference type="EMBL" id="AHG63102.1"/>
    </source>
</evidence>
<dbReference type="GO" id="GO:1903785">
    <property type="term" value="P:L-valine transmembrane transport"/>
    <property type="evidence" value="ECO:0007669"/>
    <property type="project" value="TreeGrafter"/>
</dbReference>
<keyword evidence="10" id="KW-1185">Reference proteome</keyword>
<evidence type="ECO:0000256" key="3">
    <source>
        <dbReference type="ARBA" id="ARBA00022448"/>
    </source>
</evidence>
<comment type="subcellular location">
    <subcellularLocation>
        <location evidence="1">Cell membrane</location>
        <topology evidence="1">Multi-pass membrane protein</topology>
    </subcellularLocation>
</comment>
<keyword evidence="3" id="KW-0813">Transport</keyword>
<feature type="transmembrane region" description="Helical" evidence="8">
    <location>
        <begin position="12"/>
        <end position="31"/>
    </location>
</feature>
<organism evidence="9 10">
    <name type="scientific">Advenella mimigardefordensis (strain DSM 17166 / LMG 22922 / DPN7)</name>
    <dbReference type="NCBI Taxonomy" id="1247726"/>
    <lineage>
        <taxon>Bacteria</taxon>
        <taxon>Pseudomonadati</taxon>
        <taxon>Pseudomonadota</taxon>
        <taxon>Betaproteobacteria</taxon>
        <taxon>Burkholderiales</taxon>
        <taxon>Alcaligenaceae</taxon>
    </lineage>
</organism>
<proteinExistence type="inferred from homology"/>
<dbReference type="OrthoDB" id="3177005at2"/>
<evidence type="ECO:0000256" key="1">
    <source>
        <dbReference type="ARBA" id="ARBA00004651"/>
    </source>
</evidence>
<dbReference type="PANTHER" id="PTHR34979">
    <property type="entry name" value="INNER MEMBRANE PROTEIN YGAZ"/>
    <property type="match status" value="1"/>
</dbReference>
<evidence type="ECO:0000256" key="5">
    <source>
        <dbReference type="ARBA" id="ARBA00022692"/>
    </source>
</evidence>
<name>W0PC91_ADVMD</name>
<dbReference type="STRING" id="1247726.MIM_c10040"/>
<evidence type="ECO:0000256" key="8">
    <source>
        <dbReference type="SAM" id="Phobius"/>
    </source>
</evidence>
<dbReference type="KEGG" id="amim:MIM_c10040"/>
<dbReference type="Proteomes" id="UP000019095">
    <property type="component" value="Chromosome"/>
</dbReference>
<evidence type="ECO:0000256" key="7">
    <source>
        <dbReference type="ARBA" id="ARBA00023136"/>
    </source>
</evidence>
<dbReference type="Pfam" id="PF03591">
    <property type="entry name" value="AzlC"/>
    <property type="match status" value="1"/>
</dbReference>
<evidence type="ECO:0000256" key="6">
    <source>
        <dbReference type="ARBA" id="ARBA00022989"/>
    </source>
</evidence>
<feature type="transmembrane region" description="Helical" evidence="8">
    <location>
        <begin position="165"/>
        <end position="183"/>
    </location>
</feature>
<dbReference type="InterPro" id="IPR011606">
    <property type="entry name" value="Brnchd-chn_aa_trnsp_permease"/>
</dbReference>
<evidence type="ECO:0000256" key="4">
    <source>
        <dbReference type="ARBA" id="ARBA00022475"/>
    </source>
</evidence>
<dbReference type="PANTHER" id="PTHR34979:SF1">
    <property type="entry name" value="INNER MEMBRANE PROTEIN YGAZ"/>
    <property type="match status" value="1"/>
</dbReference>
<evidence type="ECO:0000256" key="2">
    <source>
        <dbReference type="ARBA" id="ARBA00010735"/>
    </source>
</evidence>
<sequence>MSVLSNGWRGVQAGVPVLLGYVPVAMAYGIAAKGVGLSFWETVLISVFVYAGASQFFILAAIKLGTPLPGIVAMVSLLNARHLLYGPLIAKWLPQALGRRLPAAFWLTDEVFATAFHAMGQQPAQTQFAWYMGLGLTAWLSWIGGTIIGLVAGSGLTAEFPQVDQILRFALVALFFSLALLSVKRPMLRALLIASVVTLVCLIYVGATPAILAGTITAWLCFAPVDQAATAIDSEVQGQHSEGADHGTN</sequence>
<evidence type="ECO:0000313" key="10">
    <source>
        <dbReference type="Proteomes" id="UP000019095"/>
    </source>
</evidence>
<keyword evidence="5 8" id="KW-0812">Transmembrane</keyword>
<reference evidence="9 10" key="1">
    <citation type="journal article" date="2014" name="Microbiology">
        <title>Unravelling the complete genome sequence of Advenella mimigardefordensis strain DPN7T and novel insights in the catabolism of the xenobiotic polythioester precursor 3,3'-dithiodipropionate.</title>
        <authorList>
            <person name="Wubbeler J.H."/>
            <person name="Hiessl S."/>
            <person name="Schuldes J."/>
            <person name="Thurmer A."/>
            <person name="Daniel R."/>
            <person name="Steinbuchel A."/>
        </authorList>
    </citation>
    <scope>NUCLEOTIDE SEQUENCE [LARGE SCALE GENOMIC DNA]</scope>
    <source>
        <strain evidence="10">DSM 17166 / LMG 22922 / DPN7</strain>
    </source>
</reference>
<dbReference type="RefSeq" id="WP_025371711.1">
    <property type="nucleotide sequence ID" value="NZ_CP003915.1"/>
</dbReference>